<dbReference type="Proteomes" id="UP000202440">
    <property type="component" value="Chromosome"/>
</dbReference>
<proteinExistence type="predicted"/>
<name>A0A222FHZ2_9GAMM</name>
<evidence type="ECO:0000313" key="1">
    <source>
        <dbReference type="EMBL" id="ASP38608.1"/>
    </source>
</evidence>
<dbReference type="RefSeq" id="WP_094059797.1">
    <property type="nucleotide sequence ID" value="NZ_CP022530.1"/>
</dbReference>
<keyword evidence="2" id="KW-1185">Reference proteome</keyword>
<dbReference type="AlphaFoldDB" id="A0A222FHZ2"/>
<accession>A0A222FHZ2</accession>
<gene>
    <name evidence="1" type="ORF">CHH28_07925</name>
</gene>
<dbReference type="KEGG" id="bsan:CHH28_07925"/>
<evidence type="ECO:0000313" key="2">
    <source>
        <dbReference type="Proteomes" id="UP000202440"/>
    </source>
</evidence>
<sequence length="133" mass="15396">MFTNVRKLNSNREEITRNKLDIAQEECFGFSWDSGKLVFDRPVFVSIINKSEYALVSEIEKGGFIRIYNSLGNEVTSIHPPKKNDRDLEFLYIQKNKDNGDIIGLIFTDGKTDYRYKYSLKYGIQSDPVEIGK</sequence>
<dbReference type="EMBL" id="CP022530">
    <property type="protein sequence ID" value="ASP38608.1"/>
    <property type="molecule type" value="Genomic_DNA"/>
</dbReference>
<protein>
    <submittedName>
        <fullName evidence="1">Uncharacterized protein</fullName>
    </submittedName>
</protein>
<reference evidence="1 2" key="1">
    <citation type="submission" date="2017-07" db="EMBL/GenBank/DDBJ databases">
        <title>Annotated genome sequence of Bacterioplanes sanyensis isolated from Red Sea.</title>
        <authorList>
            <person name="Rehman Z.U."/>
        </authorList>
    </citation>
    <scope>NUCLEOTIDE SEQUENCE [LARGE SCALE GENOMIC DNA]</scope>
    <source>
        <strain evidence="1 2">NV9</strain>
    </source>
</reference>
<organism evidence="1 2">
    <name type="scientific">Bacterioplanes sanyensis</name>
    <dbReference type="NCBI Taxonomy" id="1249553"/>
    <lineage>
        <taxon>Bacteria</taxon>
        <taxon>Pseudomonadati</taxon>
        <taxon>Pseudomonadota</taxon>
        <taxon>Gammaproteobacteria</taxon>
        <taxon>Oceanospirillales</taxon>
        <taxon>Oceanospirillaceae</taxon>
        <taxon>Bacterioplanes</taxon>
    </lineage>
</organism>